<organism evidence="2 3">
    <name type="scientific">Trichocladium antarcticum</name>
    <dbReference type="NCBI Taxonomy" id="1450529"/>
    <lineage>
        <taxon>Eukaryota</taxon>
        <taxon>Fungi</taxon>
        <taxon>Dikarya</taxon>
        <taxon>Ascomycota</taxon>
        <taxon>Pezizomycotina</taxon>
        <taxon>Sordariomycetes</taxon>
        <taxon>Sordariomycetidae</taxon>
        <taxon>Sordariales</taxon>
        <taxon>Chaetomiaceae</taxon>
        <taxon>Trichocladium</taxon>
    </lineage>
</organism>
<feature type="region of interest" description="Disordered" evidence="1">
    <location>
        <begin position="140"/>
        <end position="176"/>
    </location>
</feature>
<name>A0AAN6ZDQ8_9PEZI</name>
<sequence length="242" mass="26495">MSDADTCSVSWRGWEAVCRVRVCYVSCLRLLVCGGRPLPPREPKHQSRWGVLGSMAWILGRKDPHGDKADAGRMSYYRGRPGSVGLAPVGDLSCFYPYPRASRDYRVGCWRGQLPERCEARARGSADQTRLVVLAAEEDAVRNPRQPSGRAGSEMENKERWPAGTRGRGAARNYTSGGSAGFDDPLRGRIGVVMYPGHLFRTAAPSAITAGTDGVEQTAFQPGQVHSVALYWCSRQSSPKHI</sequence>
<reference evidence="2" key="2">
    <citation type="submission" date="2023-05" db="EMBL/GenBank/DDBJ databases">
        <authorList>
            <consortium name="Lawrence Berkeley National Laboratory"/>
            <person name="Steindorff A."/>
            <person name="Hensen N."/>
            <person name="Bonometti L."/>
            <person name="Westerberg I."/>
            <person name="Brannstrom I.O."/>
            <person name="Guillou S."/>
            <person name="Cros-Aarteil S."/>
            <person name="Calhoun S."/>
            <person name="Haridas S."/>
            <person name="Kuo A."/>
            <person name="Mondo S."/>
            <person name="Pangilinan J."/>
            <person name="Riley R."/>
            <person name="Labutti K."/>
            <person name="Andreopoulos B."/>
            <person name="Lipzen A."/>
            <person name="Chen C."/>
            <person name="Yanf M."/>
            <person name="Daum C."/>
            <person name="Ng V."/>
            <person name="Clum A."/>
            <person name="Ohm R."/>
            <person name="Martin F."/>
            <person name="Silar P."/>
            <person name="Natvig D."/>
            <person name="Lalanne C."/>
            <person name="Gautier V."/>
            <person name="Ament-Velasquez S.L."/>
            <person name="Kruys A."/>
            <person name="Hutchinson M.I."/>
            <person name="Powell A.J."/>
            <person name="Barry K."/>
            <person name="Miller A.N."/>
            <person name="Grigoriev I.V."/>
            <person name="Debuchy R."/>
            <person name="Gladieux P."/>
            <person name="Thoren M.H."/>
            <person name="Johannesson H."/>
        </authorList>
    </citation>
    <scope>NUCLEOTIDE SEQUENCE</scope>
    <source>
        <strain evidence="2">CBS 123565</strain>
    </source>
</reference>
<comment type="caution">
    <text evidence="2">The sequence shown here is derived from an EMBL/GenBank/DDBJ whole genome shotgun (WGS) entry which is preliminary data.</text>
</comment>
<evidence type="ECO:0000313" key="3">
    <source>
        <dbReference type="Proteomes" id="UP001304895"/>
    </source>
</evidence>
<protein>
    <submittedName>
        <fullName evidence="2">Uncharacterized protein</fullName>
    </submittedName>
</protein>
<evidence type="ECO:0000256" key="1">
    <source>
        <dbReference type="SAM" id="MobiDB-lite"/>
    </source>
</evidence>
<gene>
    <name evidence="2" type="ORF">BT67DRAFT_271029</name>
</gene>
<proteinExistence type="predicted"/>
<evidence type="ECO:0000313" key="2">
    <source>
        <dbReference type="EMBL" id="KAK4135305.1"/>
    </source>
</evidence>
<dbReference type="Proteomes" id="UP001304895">
    <property type="component" value="Unassembled WGS sequence"/>
</dbReference>
<keyword evidence="3" id="KW-1185">Reference proteome</keyword>
<reference evidence="2" key="1">
    <citation type="journal article" date="2023" name="Mol. Phylogenet. Evol.">
        <title>Genome-scale phylogeny and comparative genomics of the fungal order Sordariales.</title>
        <authorList>
            <person name="Hensen N."/>
            <person name="Bonometti L."/>
            <person name="Westerberg I."/>
            <person name="Brannstrom I.O."/>
            <person name="Guillou S."/>
            <person name="Cros-Aarteil S."/>
            <person name="Calhoun S."/>
            <person name="Haridas S."/>
            <person name="Kuo A."/>
            <person name="Mondo S."/>
            <person name="Pangilinan J."/>
            <person name="Riley R."/>
            <person name="LaButti K."/>
            <person name="Andreopoulos B."/>
            <person name="Lipzen A."/>
            <person name="Chen C."/>
            <person name="Yan M."/>
            <person name="Daum C."/>
            <person name="Ng V."/>
            <person name="Clum A."/>
            <person name="Steindorff A."/>
            <person name="Ohm R.A."/>
            <person name="Martin F."/>
            <person name="Silar P."/>
            <person name="Natvig D.O."/>
            <person name="Lalanne C."/>
            <person name="Gautier V."/>
            <person name="Ament-Velasquez S.L."/>
            <person name="Kruys A."/>
            <person name="Hutchinson M.I."/>
            <person name="Powell A.J."/>
            <person name="Barry K."/>
            <person name="Miller A.N."/>
            <person name="Grigoriev I.V."/>
            <person name="Debuchy R."/>
            <person name="Gladieux P."/>
            <person name="Hiltunen Thoren M."/>
            <person name="Johannesson H."/>
        </authorList>
    </citation>
    <scope>NUCLEOTIDE SEQUENCE</scope>
    <source>
        <strain evidence="2">CBS 123565</strain>
    </source>
</reference>
<dbReference type="EMBL" id="MU853406">
    <property type="protein sequence ID" value="KAK4135305.1"/>
    <property type="molecule type" value="Genomic_DNA"/>
</dbReference>
<accession>A0AAN6ZDQ8</accession>
<dbReference type="AlphaFoldDB" id="A0AAN6ZDQ8"/>